<evidence type="ECO:0000256" key="1">
    <source>
        <dbReference type="SAM" id="MobiDB-lite"/>
    </source>
</evidence>
<feature type="compositionally biased region" description="Pro residues" evidence="1">
    <location>
        <begin position="13"/>
        <end position="23"/>
    </location>
</feature>
<accession>A0AAV7T1E8</accession>
<protein>
    <submittedName>
        <fullName evidence="2">Uncharacterized protein</fullName>
    </submittedName>
</protein>
<dbReference type="AlphaFoldDB" id="A0AAV7T1E8"/>
<sequence length="74" mass="7950">MRLQDIMVQQPSPRSPFRPPRARPPGLSKGSRGPARQEPRIAQGAQEQAYFSPAVSAVPRQGPGLPKPPGAQGR</sequence>
<evidence type="ECO:0000313" key="3">
    <source>
        <dbReference type="Proteomes" id="UP001066276"/>
    </source>
</evidence>
<dbReference type="EMBL" id="JANPWB010000007">
    <property type="protein sequence ID" value="KAJ1170161.1"/>
    <property type="molecule type" value="Genomic_DNA"/>
</dbReference>
<proteinExistence type="predicted"/>
<keyword evidence="3" id="KW-1185">Reference proteome</keyword>
<evidence type="ECO:0000313" key="2">
    <source>
        <dbReference type="EMBL" id="KAJ1170161.1"/>
    </source>
</evidence>
<gene>
    <name evidence="2" type="ORF">NDU88_002042</name>
</gene>
<name>A0AAV7T1E8_PLEWA</name>
<reference evidence="2" key="1">
    <citation type="journal article" date="2022" name="bioRxiv">
        <title>Sequencing and chromosome-scale assembly of the giantPleurodeles waltlgenome.</title>
        <authorList>
            <person name="Brown T."/>
            <person name="Elewa A."/>
            <person name="Iarovenko S."/>
            <person name="Subramanian E."/>
            <person name="Araus A.J."/>
            <person name="Petzold A."/>
            <person name="Susuki M."/>
            <person name="Suzuki K.-i.T."/>
            <person name="Hayashi T."/>
            <person name="Toyoda A."/>
            <person name="Oliveira C."/>
            <person name="Osipova E."/>
            <person name="Leigh N.D."/>
            <person name="Simon A."/>
            <person name="Yun M.H."/>
        </authorList>
    </citation>
    <scope>NUCLEOTIDE SEQUENCE</scope>
    <source>
        <strain evidence="2">20211129_DDA</strain>
        <tissue evidence="2">Liver</tissue>
    </source>
</reference>
<feature type="compositionally biased region" description="Pro residues" evidence="1">
    <location>
        <begin position="65"/>
        <end position="74"/>
    </location>
</feature>
<feature type="region of interest" description="Disordered" evidence="1">
    <location>
        <begin position="1"/>
        <end position="74"/>
    </location>
</feature>
<organism evidence="2 3">
    <name type="scientific">Pleurodeles waltl</name>
    <name type="common">Iberian ribbed newt</name>
    <dbReference type="NCBI Taxonomy" id="8319"/>
    <lineage>
        <taxon>Eukaryota</taxon>
        <taxon>Metazoa</taxon>
        <taxon>Chordata</taxon>
        <taxon>Craniata</taxon>
        <taxon>Vertebrata</taxon>
        <taxon>Euteleostomi</taxon>
        <taxon>Amphibia</taxon>
        <taxon>Batrachia</taxon>
        <taxon>Caudata</taxon>
        <taxon>Salamandroidea</taxon>
        <taxon>Salamandridae</taxon>
        <taxon>Pleurodelinae</taxon>
        <taxon>Pleurodeles</taxon>
    </lineage>
</organism>
<comment type="caution">
    <text evidence="2">The sequence shown here is derived from an EMBL/GenBank/DDBJ whole genome shotgun (WGS) entry which is preliminary data.</text>
</comment>
<dbReference type="Proteomes" id="UP001066276">
    <property type="component" value="Chromosome 4_1"/>
</dbReference>